<dbReference type="PANTHER" id="PTHR34667">
    <property type="entry name" value="D-AMINOACYL-TRNA DEACYLASE"/>
    <property type="match status" value="1"/>
</dbReference>
<comment type="similarity">
    <text evidence="4">Belongs to the DtdA deacylase family.</text>
</comment>
<sequence length="285" mass="32527">MKIAIVYTFRDVAAVGIVNKLIYNNVSCIELSARDFQVEKYEKCILEGVEYALLGFNEEVLYLKHLDMLKDFDMIIVPSRHESESKIPCLTVHVTGNPWRRNDFGGDPMSLSLSNPVVMWLILQDLYIARKSYDKISKFYVSYEATHHGPTVKKVPILFVEIGSSENEWRDPIAQETISNAIRSSIKKYYSLGSSKPCKIAIGFGGSHYAPLFTKRALEKNECYGHMIPNYVIRELGINDLKFIAKMAIENTPQAEIVVIEKMRSELRNAIIDVTKQYGLEYIVI</sequence>
<dbReference type="GO" id="GO:0051499">
    <property type="term" value="F:D-aminoacyl-tRNA deacylase activity"/>
    <property type="evidence" value="ECO:0007669"/>
    <property type="project" value="UniProtKB-UniRule"/>
</dbReference>
<dbReference type="Gene3D" id="3.40.630.50">
    <property type="entry name" value="AF0625-like"/>
    <property type="match status" value="1"/>
</dbReference>
<reference evidence="5 6" key="1">
    <citation type="submission" date="2023-05" db="EMBL/GenBank/DDBJ databases">
        <title>A new hyperthermophilic archaea 'Ignisphaera cupida' sp. nov. and description of the family 'Ignisphaeraceae' fam. nov.</title>
        <authorList>
            <person name="Podosokorskaya O.A."/>
            <person name="Elcheninov A.G."/>
            <person name="Klukina A."/>
            <person name="Merkel A.Y."/>
        </authorList>
    </citation>
    <scope>NUCLEOTIDE SEQUENCE [LARGE SCALE GENOMIC DNA]</scope>
    <source>
        <strain evidence="5 6">4213-co</strain>
    </source>
</reference>
<protein>
    <recommendedName>
        <fullName evidence="4">D-aminoacyl-tRNA deacylase</fullName>
        <ecNumber evidence="4">3.1.1.96</ecNumber>
    </recommendedName>
</protein>
<keyword evidence="1 4" id="KW-0479">Metal-binding</keyword>
<dbReference type="GO" id="GO:0019478">
    <property type="term" value="P:D-amino acid catabolic process"/>
    <property type="evidence" value="ECO:0007669"/>
    <property type="project" value="UniProtKB-UniRule"/>
</dbReference>
<dbReference type="EC" id="3.1.1.96" evidence="4"/>
<comment type="catalytic activity">
    <reaction evidence="4">
        <text>glycyl-tRNA(Ala) + H2O = tRNA(Ala) + glycine + H(+)</text>
        <dbReference type="Rhea" id="RHEA:53744"/>
        <dbReference type="Rhea" id="RHEA-COMP:9657"/>
        <dbReference type="Rhea" id="RHEA-COMP:13640"/>
        <dbReference type="ChEBI" id="CHEBI:15377"/>
        <dbReference type="ChEBI" id="CHEBI:15378"/>
        <dbReference type="ChEBI" id="CHEBI:57305"/>
        <dbReference type="ChEBI" id="CHEBI:78442"/>
        <dbReference type="ChEBI" id="CHEBI:78522"/>
        <dbReference type="EC" id="3.1.1.96"/>
    </reaction>
</comment>
<dbReference type="PIRSF" id="PIRSF016210">
    <property type="entry name" value="UCP016210"/>
    <property type="match status" value="1"/>
</dbReference>
<dbReference type="InterPro" id="IPR007508">
    <property type="entry name" value="DtdA"/>
</dbReference>
<comment type="subunit">
    <text evidence="4">Monomer.</text>
</comment>
<evidence type="ECO:0000313" key="5">
    <source>
        <dbReference type="EMBL" id="MDK6028363.1"/>
    </source>
</evidence>
<evidence type="ECO:0000256" key="3">
    <source>
        <dbReference type="ARBA" id="ARBA00022833"/>
    </source>
</evidence>
<comment type="caution">
    <text evidence="5">The sequence shown here is derived from an EMBL/GenBank/DDBJ whole genome shotgun (WGS) entry which is preliminary data.</text>
</comment>
<dbReference type="SUPFAM" id="SSF142535">
    <property type="entry name" value="AF0625-like"/>
    <property type="match status" value="1"/>
</dbReference>
<accession>A0ABD4Z5Z6</accession>
<organism evidence="5 6">
    <name type="scientific">Ignisphaera cupida</name>
    <dbReference type="NCBI Taxonomy" id="3050454"/>
    <lineage>
        <taxon>Archaea</taxon>
        <taxon>Thermoproteota</taxon>
        <taxon>Thermoprotei</taxon>
        <taxon>Desulfurococcales</taxon>
        <taxon>Desulfurococcaceae</taxon>
        <taxon>Ignisphaera</taxon>
    </lineage>
</organism>
<evidence type="ECO:0000256" key="4">
    <source>
        <dbReference type="HAMAP-Rule" id="MF_00562"/>
    </source>
</evidence>
<dbReference type="Gene3D" id="3.40.50.10700">
    <property type="entry name" value="AF0625-like"/>
    <property type="match status" value="1"/>
</dbReference>
<gene>
    <name evidence="4" type="primary">dtdA</name>
    <name evidence="5" type="ORF">QPL79_03170</name>
</gene>
<evidence type="ECO:0000313" key="6">
    <source>
        <dbReference type="Proteomes" id="UP001529235"/>
    </source>
</evidence>
<comment type="catalytic activity">
    <reaction evidence="4">
        <text>a D-aminoacyl-tRNA + H2O = a tRNA + a D-alpha-amino acid + H(+)</text>
        <dbReference type="Rhea" id="RHEA:13953"/>
        <dbReference type="Rhea" id="RHEA-COMP:10123"/>
        <dbReference type="Rhea" id="RHEA-COMP:10124"/>
        <dbReference type="ChEBI" id="CHEBI:15377"/>
        <dbReference type="ChEBI" id="CHEBI:15378"/>
        <dbReference type="ChEBI" id="CHEBI:59871"/>
        <dbReference type="ChEBI" id="CHEBI:78442"/>
        <dbReference type="ChEBI" id="CHEBI:79333"/>
        <dbReference type="EC" id="3.1.1.96"/>
    </reaction>
</comment>
<comment type="function">
    <text evidence="4">D-aminoacyl-tRNA deacylase with broad substrate specificity. By recycling D-aminoacyl-tRNA to D-amino acids and free tRNA molecules, this enzyme counteracts the toxicity associated with the formation of D-aminoacyl-tRNA entities in vivo.</text>
</comment>
<evidence type="ECO:0000256" key="2">
    <source>
        <dbReference type="ARBA" id="ARBA00022801"/>
    </source>
</evidence>
<dbReference type="GO" id="GO:0008270">
    <property type="term" value="F:zinc ion binding"/>
    <property type="evidence" value="ECO:0007669"/>
    <property type="project" value="UniProtKB-UniRule"/>
</dbReference>
<dbReference type="InterPro" id="IPR018033">
    <property type="entry name" value="Deacylase_DtdA_archaea"/>
</dbReference>
<dbReference type="HAMAP" id="MF_00562">
    <property type="entry name" value="Deacylase_DtdA"/>
    <property type="match status" value="1"/>
</dbReference>
<dbReference type="Pfam" id="PF04414">
    <property type="entry name" value="tRNA_deacylase"/>
    <property type="match status" value="1"/>
</dbReference>
<dbReference type="Proteomes" id="UP001529235">
    <property type="component" value="Unassembled WGS sequence"/>
</dbReference>
<keyword evidence="6" id="KW-1185">Reference proteome</keyword>
<dbReference type="EMBL" id="JASNVW010000001">
    <property type="protein sequence ID" value="MDK6028363.1"/>
    <property type="molecule type" value="Genomic_DNA"/>
</dbReference>
<name>A0ABD4Z5Z6_9CREN</name>
<dbReference type="AlphaFoldDB" id="A0ABD4Z5Z6"/>
<comment type="cofactor">
    <cofactor evidence="4">
        <name>Zn(2+)</name>
        <dbReference type="ChEBI" id="CHEBI:29105"/>
    </cofactor>
    <text evidence="4">Binds 2 Zn(2+) ions per subunit.</text>
</comment>
<keyword evidence="3 4" id="KW-0862">Zinc</keyword>
<dbReference type="RefSeq" id="WP_285273328.1">
    <property type="nucleotide sequence ID" value="NZ_JASNVW010000001.1"/>
</dbReference>
<keyword evidence="2 4" id="KW-0378">Hydrolase</keyword>
<dbReference type="PANTHER" id="PTHR34667:SF1">
    <property type="entry name" value="D-AMINOACYL-TRNA DEACYLASE"/>
    <property type="match status" value="1"/>
</dbReference>
<evidence type="ECO:0000256" key="1">
    <source>
        <dbReference type="ARBA" id="ARBA00022723"/>
    </source>
</evidence>
<proteinExistence type="inferred from homology"/>